<protein>
    <submittedName>
        <fullName evidence="3">ABC1 family protein</fullName>
    </submittedName>
</protein>
<feature type="domain" description="ABC1 atypical kinase-like" evidence="2">
    <location>
        <begin position="1"/>
        <end position="93"/>
    </location>
</feature>
<reference evidence="3" key="1">
    <citation type="submission" date="2015-12" db="EMBL/GenBank/DDBJ databases">
        <title>Update maize B73 reference genome by single molecule sequencing technologies.</title>
        <authorList>
            <consortium name="Maize Genome Sequencing Project"/>
            <person name="Ware D."/>
        </authorList>
    </citation>
    <scope>NUCLEOTIDE SEQUENCE</scope>
    <source>
        <tissue evidence="3">Seedling</tissue>
    </source>
</reference>
<name>A0A1D6LNK6_MAIZE</name>
<dbReference type="InterPro" id="IPR052907">
    <property type="entry name" value="Beta-lactamase/esterase"/>
</dbReference>
<dbReference type="SUPFAM" id="SSF56601">
    <property type="entry name" value="beta-lactamase/transpeptidase-like"/>
    <property type="match status" value="1"/>
</dbReference>
<sequence length="404" mass="45308">MDGIRLNDNDSLEAYGVDKQKLVEEITRAYAHQIYIDGFFNGDPHPGNFLVSKEPPHKPILLDFGLTKRISESMRQALAKMFLSCAEGDHVALLSAFSEMGLKLRVDMPQQAMDIATVFFRQSTTASEAKENIKTLNDQRERNVKALQEKMKLNKKEVQRFNPVDAFPGDAIIFMRVLNLLRGLSASLNVRIVYLDIMRPFAESTLLGSLTHGQIPNSQWIFDSPANSDVESKLRNYLLELGSDKILGIQVCAYKDGKVIIDTAAGMLGKYDPRPVQPDSLFPVFSVTKGITAGMVHWLVDKGKLKYEETVANIWPNFGTNGKELIKVHHLLNHTSGLHNALGDVVKNDPLLVCDWEETLNQITKSTPETEPGSAQIYHYLSFGWLCGVWHSLHSQVSSLGWQR</sequence>
<dbReference type="Pfam" id="PF00144">
    <property type="entry name" value="Beta-lactamase"/>
    <property type="match status" value="1"/>
</dbReference>
<gene>
    <name evidence="3" type="ORF">ZEAMMB73_Zm00001d036475</name>
</gene>
<proteinExistence type="predicted"/>
<dbReference type="EMBL" id="CM000782">
    <property type="protein sequence ID" value="AQK81120.1"/>
    <property type="molecule type" value="Genomic_DNA"/>
</dbReference>
<feature type="domain" description="Beta-lactamase-related" evidence="1">
    <location>
        <begin position="244"/>
        <end position="386"/>
    </location>
</feature>
<dbReference type="PANTHER" id="PTHR43319:SF3">
    <property type="entry name" value="BETA-LACTAMASE-RELATED DOMAIN-CONTAINING PROTEIN"/>
    <property type="match status" value="1"/>
</dbReference>
<dbReference type="InterPro" id="IPR001466">
    <property type="entry name" value="Beta-lactam-related"/>
</dbReference>
<dbReference type="Pfam" id="PF03109">
    <property type="entry name" value="ABC1"/>
    <property type="match status" value="1"/>
</dbReference>
<dbReference type="Gene3D" id="3.40.710.10">
    <property type="entry name" value="DD-peptidase/beta-lactamase superfamily"/>
    <property type="match status" value="1"/>
</dbReference>
<dbReference type="InterPro" id="IPR004147">
    <property type="entry name" value="ABC1_dom"/>
</dbReference>
<evidence type="ECO:0000259" key="1">
    <source>
        <dbReference type="Pfam" id="PF00144"/>
    </source>
</evidence>
<accession>A0A1D6LNK6</accession>
<evidence type="ECO:0000259" key="2">
    <source>
        <dbReference type="Pfam" id="PF03109"/>
    </source>
</evidence>
<organism evidence="3">
    <name type="scientific">Zea mays</name>
    <name type="common">Maize</name>
    <dbReference type="NCBI Taxonomy" id="4577"/>
    <lineage>
        <taxon>Eukaryota</taxon>
        <taxon>Viridiplantae</taxon>
        <taxon>Streptophyta</taxon>
        <taxon>Embryophyta</taxon>
        <taxon>Tracheophyta</taxon>
        <taxon>Spermatophyta</taxon>
        <taxon>Magnoliopsida</taxon>
        <taxon>Liliopsida</taxon>
        <taxon>Poales</taxon>
        <taxon>Poaceae</taxon>
        <taxon>PACMAD clade</taxon>
        <taxon>Panicoideae</taxon>
        <taxon>Andropogonodae</taxon>
        <taxon>Andropogoneae</taxon>
        <taxon>Tripsacinae</taxon>
        <taxon>Zea</taxon>
    </lineage>
</organism>
<evidence type="ECO:0000313" key="3">
    <source>
        <dbReference type="EMBL" id="AQK81120.1"/>
    </source>
</evidence>
<dbReference type="ExpressionAtlas" id="A0A1D6LNK6">
    <property type="expression patterns" value="baseline and differential"/>
</dbReference>
<dbReference type="PANTHER" id="PTHR43319">
    <property type="entry name" value="BETA-LACTAMASE-RELATED"/>
    <property type="match status" value="1"/>
</dbReference>
<dbReference type="InterPro" id="IPR012338">
    <property type="entry name" value="Beta-lactam/transpept-like"/>
</dbReference>
<dbReference type="AlphaFoldDB" id="A0A1D6LNK6"/>